<dbReference type="AlphaFoldDB" id="A0A5N5IKW6"/>
<evidence type="ECO:0000313" key="1">
    <source>
        <dbReference type="EMBL" id="KAB2635744.1"/>
    </source>
</evidence>
<reference evidence="2" key="2">
    <citation type="submission" date="2019-10" db="EMBL/GenBank/DDBJ databases">
        <title>A de novo genome assembly of a pear dwarfing rootstock.</title>
        <authorList>
            <person name="Wang F."/>
            <person name="Wang J."/>
            <person name="Li S."/>
            <person name="Zhang Y."/>
            <person name="Fang M."/>
            <person name="Ma L."/>
            <person name="Zhao Y."/>
            <person name="Jiang S."/>
        </authorList>
    </citation>
    <scope>NUCLEOTIDE SEQUENCE [LARGE SCALE GENOMIC DNA]</scope>
</reference>
<dbReference type="OrthoDB" id="771136at2759"/>
<accession>A0A5N5IKW6</accession>
<reference evidence="1 2" key="3">
    <citation type="submission" date="2019-11" db="EMBL/GenBank/DDBJ databases">
        <title>A de novo genome assembly of a pear dwarfing rootstock.</title>
        <authorList>
            <person name="Wang F."/>
            <person name="Wang J."/>
            <person name="Li S."/>
            <person name="Zhang Y."/>
            <person name="Fang M."/>
            <person name="Ma L."/>
            <person name="Zhao Y."/>
            <person name="Jiang S."/>
        </authorList>
    </citation>
    <scope>NUCLEOTIDE SEQUENCE [LARGE SCALE GENOMIC DNA]</scope>
    <source>
        <strain evidence="1">S2</strain>
        <tissue evidence="1">Leaf</tissue>
    </source>
</reference>
<sequence length="71" mass="8072">MSLDSQTKTWEIPEPTKKLLYNGRILNIRNGTIDEVLGCGFQDISVGESTPVWYGYDGTGNKWDAYLRCKK</sequence>
<reference evidence="1 2" key="1">
    <citation type="submission" date="2019-09" db="EMBL/GenBank/DDBJ databases">
        <authorList>
            <person name="Ou C."/>
        </authorList>
    </citation>
    <scope>NUCLEOTIDE SEQUENCE [LARGE SCALE GENOMIC DNA]</scope>
    <source>
        <strain evidence="1">S2</strain>
        <tissue evidence="1">Leaf</tissue>
    </source>
</reference>
<evidence type="ECO:0000313" key="2">
    <source>
        <dbReference type="Proteomes" id="UP000327157"/>
    </source>
</evidence>
<dbReference type="Proteomes" id="UP000327157">
    <property type="component" value="Chromosome 5"/>
</dbReference>
<gene>
    <name evidence="1" type="ORF">D8674_026278</name>
</gene>
<name>A0A5N5IKW6_9ROSA</name>
<dbReference type="EMBL" id="SMOL01000004">
    <property type="protein sequence ID" value="KAB2635744.1"/>
    <property type="molecule type" value="Genomic_DNA"/>
</dbReference>
<keyword evidence="2" id="KW-1185">Reference proteome</keyword>
<proteinExistence type="predicted"/>
<comment type="caution">
    <text evidence="1">The sequence shown here is derived from an EMBL/GenBank/DDBJ whole genome shotgun (WGS) entry which is preliminary data.</text>
</comment>
<organism evidence="1 2">
    <name type="scientific">Pyrus ussuriensis x Pyrus communis</name>
    <dbReference type="NCBI Taxonomy" id="2448454"/>
    <lineage>
        <taxon>Eukaryota</taxon>
        <taxon>Viridiplantae</taxon>
        <taxon>Streptophyta</taxon>
        <taxon>Embryophyta</taxon>
        <taxon>Tracheophyta</taxon>
        <taxon>Spermatophyta</taxon>
        <taxon>Magnoliopsida</taxon>
        <taxon>eudicotyledons</taxon>
        <taxon>Gunneridae</taxon>
        <taxon>Pentapetalae</taxon>
        <taxon>rosids</taxon>
        <taxon>fabids</taxon>
        <taxon>Rosales</taxon>
        <taxon>Rosaceae</taxon>
        <taxon>Amygdaloideae</taxon>
        <taxon>Maleae</taxon>
        <taxon>Pyrus</taxon>
    </lineage>
</organism>
<protein>
    <submittedName>
        <fullName evidence="1">Uncharacterized protein</fullName>
    </submittedName>
</protein>